<dbReference type="SMART" id="SM00129">
    <property type="entry name" value="KISc"/>
    <property type="match status" value="1"/>
</dbReference>
<keyword evidence="6 14" id="KW-0547">Nucleotide-binding</keyword>
<reference key="1">
    <citation type="journal article" date="2014" name="PLoS Genet.">
        <title>Signature Gene Expression Reveals Novel Clues to the Molecular Mechanisms of Dimorphic Transition in Penicillium marneffei.</title>
        <authorList>
            <person name="Yang E."/>
            <person name="Wang G."/>
            <person name="Cai J."/>
            <person name="Woo P.C."/>
            <person name="Lau S.K."/>
            <person name="Yuen K.-Y."/>
            <person name="Chow W.-N."/>
            <person name="Lin X."/>
        </authorList>
    </citation>
    <scope>NUCLEOTIDE SEQUENCE [LARGE SCALE GENOMIC DNA]</scope>
    <source>
        <strain>PM1</strain>
    </source>
</reference>
<evidence type="ECO:0000256" key="5">
    <source>
        <dbReference type="ARBA" id="ARBA00022701"/>
    </source>
</evidence>
<evidence type="ECO:0000256" key="4">
    <source>
        <dbReference type="ARBA" id="ARBA00022618"/>
    </source>
</evidence>
<feature type="compositionally biased region" description="Polar residues" evidence="16">
    <location>
        <begin position="26"/>
        <end position="43"/>
    </location>
</feature>
<feature type="domain" description="Kinesin motor" evidence="17">
    <location>
        <begin position="79"/>
        <end position="413"/>
    </location>
</feature>
<dbReference type="HOGENOM" id="CLU_001485_33_2_1"/>
<comment type="similarity">
    <text evidence="13">Belongs to the TRAFAC class myosin-kinesin ATPase superfamily. Kinesin family. KIN-5/BimC subfamily.</text>
</comment>
<evidence type="ECO:0000256" key="15">
    <source>
        <dbReference type="SAM" id="Coils"/>
    </source>
</evidence>
<comment type="caution">
    <text evidence="18">The sequence shown here is derived from an EMBL/GenBank/DDBJ whole genome shotgun (WGS) entry which is preliminary data.</text>
</comment>
<dbReference type="InterPro" id="IPR025901">
    <property type="entry name" value="Kinesin-assoc_MT-bd_dom"/>
</dbReference>
<dbReference type="GO" id="GO:0000073">
    <property type="term" value="P:initial mitotic spindle pole body separation"/>
    <property type="evidence" value="ECO:0007669"/>
    <property type="project" value="UniProtKB-ARBA"/>
</dbReference>
<dbReference type="Gene3D" id="3.40.850.10">
    <property type="entry name" value="Kinesin motor domain"/>
    <property type="match status" value="1"/>
</dbReference>
<dbReference type="PANTHER" id="PTHR47970:SF12">
    <property type="entry name" value="KINESIN FAMILY MEMBER 11"/>
    <property type="match status" value="1"/>
</dbReference>
<dbReference type="SUPFAM" id="SSF52540">
    <property type="entry name" value="P-loop containing nucleoside triphosphate hydrolases"/>
    <property type="match status" value="1"/>
</dbReference>
<dbReference type="PROSITE" id="PS00411">
    <property type="entry name" value="KINESIN_MOTOR_1"/>
    <property type="match status" value="1"/>
</dbReference>
<keyword evidence="7" id="KW-0498">Mitosis</keyword>
<feature type="region of interest" description="Disordered" evidence="16">
    <location>
        <begin position="1"/>
        <end position="43"/>
    </location>
</feature>
<evidence type="ECO:0000256" key="11">
    <source>
        <dbReference type="ARBA" id="ARBA00023212"/>
    </source>
</evidence>
<dbReference type="GO" id="GO:0008574">
    <property type="term" value="F:plus-end-directed microtubule motor activity"/>
    <property type="evidence" value="ECO:0007669"/>
    <property type="project" value="TreeGrafter"/>
</dbReference>
<keyword evidence="9 15" id="KW-0175">Coiled coil</keyword>
<dbReference type="Pfam" id="PF00225">
    <property type="entry name" value="Kinesin"/>
    <property type="match status" value="1"/>
</dbReference>
<evidence type="ECO:0000256" key="2">
    <source>
        <dbReference type="ARBA" id="ARBA00022490"/>
    </source>
</evidence>
<evidence type="ECO:0000256" key="10">
    <source>
        <dbReference type="ARBA" id="ARBA00023175"/>
    </source>
</evidence>
<keyword evidence="4" id="KW-0132">Cell division</keyword>
<dbReference type="GO" id="GO:0007018">
    <property type="term" value="P:microtubule-based movement"/>
    <property type="evidence" value="ECO:0007669"/>
    <property type="project" value="InterPro"/>
</dbReference>
<dbReference type="Pfam" id="PF13931">
    <property type="entry name" value="Microtub_bind"/>
    <property type="match status" value="1"/>
</dbReference>
<evidence type="ECO:0000256" key="12">
    <source>
        <dbReference type="ARBA" id="ARBA00023306"/>
    </source>
</evidence>
<proteinExistence type="inferred from homology"/>
<feature type="region of interest" description="Disordered" evidence="16">
    <location>
        <begin position="1120"/>
        <end position="1177"/>
    </location>
</feature>
<name>A0A093UQG2_TALMA</name>
<dbReference type="InterPro" id="IPR047149">
    <property type="entry name" value="KIF11-like"/>
</dbReference>
<evidence type="ECO:0000256" key="1">
    <source>
        <dbReference type="ARBA" id="ARBA00004245"/>
    </source>
</evidence>
<evidence type="ECO:0000256" key="16">
    <source>
        <dbReference type="SAM" id="MobiDB-lite"/>
    </source>
</evidence>
<evidence type="ECO:0000256" key="3">
    <source>
        <dbReference type="ARBA" id="ARBA00022553"/>
    </source>
</evidence>
<feature type="region of interest" description="Disordered" evidence="16">
    <location>
        <begin position="994"/>
        <end position="1019"/>
    </location>
</feature>
<dbReference type="GO" id="GO:0051301">
    <property type="term" value="P:cell division"/>
    <property type="evidence" value="ECO:0007669"/>
    <property type="project" value="UniProtKB-KW"/>
</dbReference>
<dbReference type="eggNOG" id="KOG0243">
    <property type="taxonomic scope" value="Eukaryota"/>
</dbReference>
<dbReference type="GO" id="GO:0005876">
    <property type="term" value="C:spindle microtubule"/>
    <property type="evidence" value="ECO:0007669"/>
    <property type="project" value="TreeGrafter"/>
</dbReference>
<dbReference type="GO" id="GO:0005524">
    <property type="term" value="F:ATP binding"/>
    <property type="evidence" value="ECO:0007669"/>
    <property type="project" value="UniProtKB-UniRule"/>
</dbReference>
<dbReference type="EMBL" id="JPOX01000044">
    <property type="protein sequence ID" value="KFX42487.1"/>
    <property type="molecule type" value="Genomic_DNA"/>
</dbReference>
<evidence type="ECO:0000256" key="7">
    <source>
        <dbReference type="ARBA" id="ARBA00022776"/>
    </source>
</evidence>
<keyword evidence="10 14" id="KW-0505">Motor protein</keyword>
<dbReference type="InterPro" id="IPR047241">
    <property type="entry name" value="KIF11-like_kin_motor_dom"/>
</dbReference>
<evidence type="ECO:0000256" key="9">
    <source>
        <dbReference type="ARBA" id="ARBA00023054"/>
    </source>
</evidence>
<feature type="region of interest" description="Disordered" evidence="16">
    <location>
        <begin position="56"/>
        <end position="76"/>
    </location>
</feature>
<protein>
    <submittedName>
        <fullName evidence="18">Kinesin-like protein bimC</fullName>
    </submittedName>
</protein>
<accession>A0A093UQG2</accession>
<dbReference type="FunFam" id="3.40.850.10:FF:000051">
    <property type="entry name" value="Kinesin-like protein bimC"/>
    <property type="match status" value="1"/>
</dbReference>
<evidence type="ECO:0000256" key="6">
    <source>
        <dbReference type="ARBA" id="ARBA00022741"/>
    </source>
</evidence>
<feature type="binding site" evidence="14">
    <location>
        <begin position="163"/>
        <end position="170"/>
    </location>
    <ligand>
        <name>ATP</name>
        <dbReference type="ChEBI" id="CHEBI:30616"/>
    </ligand>
</feature>
<dbReference type="PRINTS" id="PR00380">
    <property type="entry name" value="KINESINHEAVY"/>
</dbReference>
<dbReference type="InterPro" id="IPR036961">
    <property type="entry name" value="Kinesin_motor_dom_sf"/>
</dbReference>
<keyword evidence="8 14" id="KW-0067">ATP-binding</keyword>
<dbReference type="GO" id="GO:0008017">
    <property type="term" value="F:microtubule binding"/>
    <property type="evidence" value="ECO:0007669"/>
    <property type="project" value="InterPro"/>
</dbReference>
<gene>
    <name evidence="18" type="ORF">GQ26_0440540</name>
</gene>
<dbReference type="InterPro" id="IPR019821">
    <property type="entry name" value="Kinesin_motor_CS"/>
</dbReference>
<evidence type="ECO:0000256" key="8">
    <source>
        <dbReference type="ARBA" id="ARBA00022840"/>
    </source>
</evidence>
<dbReference type="GO" id="GO:0005634">
    <property type="term" value="C:nucleus"/>
    <property type="evidence" value="ECO:0007669"/>
    <property type="project" value="TreeGrafter"/>
</dbReference>
<dbReference type="PANTHER" id="PTHR47970">
    <property type="entry name" value="KINESIN-LIKE PROTEIN KIF11"/>
    <property type="match status" value="1"/>
</dbReference>
<keyword evidence="2" id="KW-0963">Cytoplasm</keyword>
<dbReference type="PROSITE" id="PS50067">
    <property type="entry name" value="KINESIN_MOTOR_2"/>
    <property type="match status" value="1"/>
</dbReference>
<keyword evidence="3" id="KW-0597">Phosphoprotein</keyword>
<keyword evidence="5" id="KW-0493">Microtubule</keyword>
<dbReference type="AlphaFoldDB" id="A0A093UQG2"/>
<dbReference type="InterPro" id="IPR027417">
    <property type="entry name" value="P-loop_NTPase"/>
</dbReference>
<reference evidence="18" key="2">
    <citation type="journal article" date="2014" name="PLoS Genet.">
        <title>Signature gene expression reveals novel clues to the molecular mechanisms of dimorphic transition in Penicillium marneffei.</title>
        <authorList>
            <person name="Yang E."/>
            <person name="Wang G."/>
            <person name="Cai J."/>
            <person name="Woo P.C."/>
            <person name="Lau S.K."/>
            <person name="Yuen K.-Y."/>
            <person name="Chow W.-N."/>
            <person name="Lin X."/>
        </authorList>
    </citation>
    <scope>NUCLEOTIDE SEQUENCE</scope>
    <source>
        <strain evidence="18">PM1</strain>
    </source>
</reference>
<evidence type="ECO:0000256" key="13">
    <source>
        <dbReference type="ARBA" id="ARBA00034704"/>
    </source>
</evidence>
<comment type="subcellular location">
    <subcellularLocation>
        <location evidence="1">Cytoplasm</location>
        <location evidence="1">Cytoskeleton</location>
    </subcellularLocation>
</comment>
<keyword evidence="12" id="KW-0131">Cell cycle</keyword>
<evidence type="ECO:0000259" key="17">
    <source>
        <dbReference type="PROSITE" id="PS50067"/>
    </source>
</evidence>
<feature type="coiled-coil region" evidence="15">
    <location>
        <begin position="740"/>
        <end position="793"/>
    </location>
</feature>
<feature type="compositionally biased region" description="Basic residues" evidence="16">
    <location>
        <begin position="1168"/>
        <end position="1177"/>
    </location>
</feature>
<keyword evidence="11" id="KW-0206">Cytoskeleton</keyword>
<evidence type="ECO:0000256" key="14">
    <source>
        <dbReference type="PROSITE-ProRule" id="PRU00283"/>
    </source>
</evidence>
<sequence>MPAPHTRPATGAATRKPALRQPSRRIATSATERSQSPAVALKPTTTNIMRLQRSPSVQSIAGAKRKEREYEPTSGEDTSIHVVVRCRGRNDREIQENSAVVVSTEGTNGVELSMGPNALSNKAYHFDKVFSPAADQTTLFDDVVTPILNEMLSGYNCTIFAYGQTGTGKTYTMSGDMTDTLGILSENAGIIPRVLYSLFSKLEDRESTVKCSFIELYNEELRDLLSPDDKANLKIYENESKRGHNSTTLVQGMEEHFIHSATAGIKLLRGGSYKRQVAATKCNDLSSRSHTIFTITTSVKRTTEAGEEYISTGKLNLVDLAGSENIQRSGADNKRAAEAGLINKSLLTLGRVINALVDKSSHIPYRESKLTRLLQDSLGGQTKTCIIATVSPARSNLEETISTLDYAFRAKNIRNKPQINSTLPKKTLLREYTMEIEQLKSDLIATRHRNGVYLSAEAYEEMKIESESRRIINEEQRAKIESKEASLKHKTEELFALTSNFNNLKKDNEETRAALNETNDVLEQTEIVLRDTKKQLEQEEIIRQAHEQTEEKLYGVGSELLSKLDQTVEHVNGLHQKLHRKSDLHILNRDTWEACTGDVVDVTKLIEDRVECFESEHSALIQGLSTKVTDFVTKELQTVASGNSQINAFRSFLDETENRLTEQSIKAHDEMNDVLEEIKVLREEVKGKVGQGLNGLSAAAERISKEVIDEMTDFHAQLHSSYSALGRDFKAMFEKIIGHLESQKTEIEELRTQLLEANRQAIQGNQSASTDLEKALEEERQAAETDRADLLSQINLLIEASSQKQVSRLKGRVDIVTSDLKSSGDGLQRATDKYQEGMDKWAGKESHLMEDVVSSRDAIKGRMQEDWEVFEQRNESIQKSTEAVHQETVRIVDEQVQQMAVQMEALDDFVTRARSQNGSHHESHLANLESLTKNIKDSFVSLEEELGSMSTQLHAFQETVTAQADSIKQAVTPFSEEVRQPLVELRNNIQSTPMVEYKPTGTTPSRTSYEYPRTLPRTEPHSTLLDKLKQSTQPILTPLEEENLDPGLKSPIKHRMGSPMKTRVYNDAEDEVGEPSITTSTIITSTNTGLREVDLNVAAKQLNSSLPERDFSKSMILDVSEDPAQPPLKKRQTASESKLPQKASMRRAPAGIALDGRENVPLDASIGRRLRNRPSIG</sequence>
<dbReference type="InterPro" id="IPR001752">
    <property type="entry name" value="Kinesin_motor_dom"/>
</dbReference>
<organism evidence="18">
    <name type="scientific">Talaromyces marneffei PM1</name>
    <dbReference type="NCBI Taxonomy" id="1077442"/>
    <lineage>
        <taxon>Eukaryota</taxon>
        <taxon>Fungi</taxon>
        <taxon>Dikarya</taxon>
        <taxon>Ascomycota</taxon>
        <taxon>Pezizomycotina</taxon>
        <taxon>Eurotiomycetes</taxon>
        <taxon>Eurotiomycetidae</taxon>
        <taxon>Eurotiales</taxon>
        <taxon>Trichocomaceae</taxon>
        <taxon>Talaromyces</taxon>
        <taxon>Talaromyces sect. Talaromyces</taxon>
    </lineage>
</organism>
<evidence type="ECO:0000313" key="18">
    <source>
        <dbReference type="EMBL" id="KFX42487.1"/>
    </source>
</evidence>
<dbReference type="GO" id="GO:0072686">
    <property type="term" value="C:mitotic spindle"/>
    <property type="evidence" value="ECO:0007669"/>
    <property type="project" value="TreeGrafter"/>
</dbReference>
<feature type="coiled-coil region" evidence="15">
    <location>
        <begin position="473"/>
        <end position="549"/>
    </location>
</feature>
<dbReference type="CDD" id="cd01364">
    <property type="entry name" value="KISc_BimC_Eg5"/>
    <property type="match status" value="1"/>
</dbReference>